<organism evidence="2 3">
    <name type="scientific">Fusarium oxysporum NRRL 32931</name>
    <dbReference type="NCBI Taxonomy" id="660029"/>
    <lineage>
        <taxon>Eukaryota</taxon>
        <taxon>Fungi</taxon>
        <taxon>Dikarya</taxon>
        <taxon>Ascomycota</taxon>
        <taxon>Pezizomycotina</taxon>
        <taxon>Sordariomycetes</taxon>
        <taxon>Hypocreomycetidae</taxon>
        <taxon>Hypocreales</taxon>
        <taxon>Nectriaceae</taxon>
        <taxon>Fusarium</taxon>
        <taxon>Fusarium oxysporum species complex</taxon>
    </lineage>
</organism>
<evidence type="ECO:0000256" key="1">
    <source>
        <dbReference type="SAM" id="MobiDB-lite"/>
    </source>
</evidence>
<dbReference type="HOGENOM" id="CLU_1825348_0_0_1"/>
<dbReference type="AlphaFoldDB" id="W9ITI3"/>
<feature type="compositionally biased region" description="Basic and acidic residues" evidence="1">
    <location>
        <begin position="130"/>
        <end position="141"/>
    </location>
</feature>
<protein>
    <submittedName>
        <fullName evidence="2">Uncharacterized protein</fullName>
    </submittedName>
</protein>
<name>W9ITI3_FUSOX</name>
<reference evidence="2 3" key="1">
    <citation type="submission" date="2011-06" db="EMBL/GenBank/DDBJ databases">
        <title>The Genome Sequence of Fusarium oxysporum FOSC 3-a.</title>
        <authorList>
            <consortium name="The Broad Institute Genome Sequencing Platform"/>
            <person name="Ma L.-J."/>
            <person name="Gale L.R."/>
            <person name="Schwartz D.C."/>
            <person name="Zhou S."/>
            <person name="Corby-Kistler H."/>
            <person name="Young S.K."/>
            <person name="Zeng Q."/>
            <person name="Gargeya S."/>
            <person name="Fitzgerald M."/>
            <person name="Haas B."/>
            <person name="Abouelleil A."/>
            <person name="Alvarado L."/>
            <person name="Arachchi H.M."/>
            <person name="Berlin A."/>
            <person name="Brown A."/>
            <person name="Chapman S.B."/>
            <person name="Chen Z."/>
            <person name="Dunbar C."/>
            <person name="Freedman E."/>
            <person name="Gearin G."/>
            <person name="Gellesch M."/>
            <person name="Goldberg J."/>
            <person name="Griggs A."/>
            <person name="Gujja S."/>
            <person name="Heiman D."/>
            <person name="Howarth C."/>
            <person name="Larson L."/>
            <person name="Lui A."/>
            <person name="MacDonald P.J.P."/>
            <person name="Mehta T."/>
            <person name="Montmayeur A."/>
            <person name="Murphy C."/>
            <person name="Neiman D."/>
            <person name="Pearson M."/>
            <person name="Priest M."/>
            <person name="Roberts A."/>
            <person name="Saif S."/>
            <person name="Shea T."/>
            <person name="Shenoy N."/>
            <person name="Sisk P."/>
            <person name="Stolte C."/>
            <person name="Sykes S."/>
            <person name="Wortman J."/>
            <person name="Nusbaum C."/>
            <person name="Birren B."/>
        </authorList>
    </citation>
    <scope>NUCLEOTIDE SEQUENCE [LARGE SCALE GENOMIC DNA]</scope>
    <source>
        <strain evidence="3">FOSC 3-a</strain>
    </source>
</reference>
<evidence type="ECO:0000313" key="3">
    <source>
        <dbReference type="Proteomes" id="UP000030753"/>
    </source>
</evidence>
<dbReference type="EMBL" id="JH717840">
    <property type="protein sequence ID" value="EWY97977.1"/>
    <property type="molecule type" value="Genomic_DNA"/>
</dbReference>
<dbReference type="Proteomes" id="UP000030753">
    <property type="component" value="Unassembled WGS sequence"/>
</dbReference>
<accession>W9ITI3</accession>
<proteinExistence type="predicted"/>
<sequence length="141" mass="15635">MDYGRKSELYLNSSGPVWTNVAGRDGMRVQREHLDQVRWQESRVGSGSHRPFFLLGIISSQIVSVMDDSGLIRHPTRPCSHPLVVHNTVHDFVQFTHCTALSACSGRSLSISPTSETGRVAPWPSLARPSDVRSRLNPDGQ</sequence>
<gene>
    <name evidence="2" type="ORF">FOYG_02675</name>
</gene>
<evidence type="ECO:0000313" key="2">
    <source>
        <dbReference type="EMBL" id="EWY97977.1"/>
    </source>
</evidence>
<feature type="region of interest" description="Disordered" evidence="1">
    <location>
        <begin position="111"/>
        <end position="141"/>
    </location>
</feature>